<keyword evidence="2" id="KW-1185">Reference proteome</keyword>
<evidence type="ECO:0000313" key="1">
    <source>
        <dbReference type="EMBL" id="MED6246168.1"/>
    </source>
</evidence>
<name>A0ABU7B710_9TELE</name>
<comment type="caution">
    <text evidence="1">The sequence shown here is derived from an EMBL/GenBank/DDBJ whole genome shotgun (WGS) entry which is preliminary data.</text>
</comment>
<evidence type="ECO:0000313" key="2">
    <source>
        <dbReference type="Proteomes" id="UP001345963"/>
    </source>
</evidence>
<dbReference type="Proteomes" id="UP001345963">
    <property type="component" value="Unassembled WGS sequence"/>
</dbReference>
<sequence length="132" mass="14886">MVRRLQFCALKYLSSLLPWLRQKLLHKAQNCNFFLWFHAGYFNVPMSYSNVNIGTAHYTDAGGGASAVSGNWYRTEWSGAAPPKTRCFETDRCMRAILSSANFQHKLTSGGMMVNDRCSSAAEKQMQVFKSS</sequence>
<dbReference type="EMBL" id="JAHUTI010042229">
    <property type="protein sequence ID" value="MED6246168.1"/>
    <property type="molecule type" value="Genomic_DNA"/>
</dbReference>
<accession>A0ABU7B710</accession>
<organism evidence="1 2">
    <name type="scientific">Ataeniobius toweri</name>
    <dbReference type="NCBI Taxonomy" id="208326"/>
    <lineage>
        <taxon>Eukaryota</taxon>
        <taxon>Metazoa</taxon>
        <taxon>Chordata</taxon>
        <taxon>Craniata</taxon>
        <taxon>Vertebrata</taxon>
        <taxon>Euteleostomi</taxon>
        <taxon>Actinopterygii</taxon>
        <taxon>Neopterygii</taxon>
        <taxon>Teleostei</taxon>
        <taxon>Neoteleostei</taxon>
        <taxon>Acanthomorphata</taxon>
        <taxon>Ovalentaria</taxon>
        <taxon>Atherinomorphae</taxon>
        <taxon>Cyprinodontiformes</taxon>
        <taxon>Goodeidae</taxon>
        <taxon>Ataeniobius</taxon>
    </lineage>
</organism>
<proteinExistence type="predicted"/>
<gene>
    <name evidence="1" type="ORF">ATANTOWER_013794</name>
</gene>
<protein>
    <submittedName>
        <fullName evidence="1">Uncharacterized protein</fullName>
    </submittedName>
</protein>
<reference evidence="1 2" key="1">
    <citation type="submission" date="2021-07" db="EMBL/GenBank/DDBJ databases">
        <authorList>
            <person name="Palmer J.M."/>
        </authorList>
    </citation>
    <scope>NUCLEOTIDE SEQUENCE [LARGE SCALE GENOMIC DNA]</scope>
    <source>
        <strain evidence="1 2">AT_MEX2019</strain>
        <tissue evidence="1">Muscle</tissue>
    </source>
</reference>